<proteinExistence type="predicted"/>
<dbReference type="AlphaFoldDB" id="A0A6M3JHU3"/>
<name>A0A6M3JHU3_9ZZZZ</name>
<gene>
    <name evidence="2" type="ORF">MM415A05479_0004</name>
</gene>
<evidence type="ECO:0000313" key="2">
    <source>
        <dbReference type="EMBL" id="QJA68898.1"/>
    </source>
</evidence>
<accession>A0A6M3JHU3</accession>
<protein>
    <submittedName>
        <fullName evidence="2">Uncharacterized protein</fullName>
    </submittedName>
</protein>
<organism evidence="2">
    <name type="scientific">viral metagenome</name>
    <dbReference type="NCBI Taxonomy" id="1070528"/>
    <lineage>
        <taxon>unclassified sequences</taxon>
        <taxon>metagenomes</taxon>
        <taxon>organismal metagenomes</taxon>
    </lineage>
</organism>
<reference evidence="2" key="1">
    <citation type="submission" date="2020-03" db="EMBL/GenBank/DDBJ databases">
        <title>The deep terrestrial virosphere.</title>
        <authorList>
            <person name="Holmfeldt K."/>
            <person name="Nilsson E."/>
            <person name="Simone D."/>
            <person name="Lopez-Fernandez M."/>
            <person name="Wu X."/>
            <person name="de Brujin I."/>
            <person name="Lundin D."/>
            <person name="Andersson A."/>
            <person name="Bertilsson S."/>
            <person name="Dopson M."/>
        </authorList>
    </citation>
    <scope>NUCLEOTIDE SEQUENCE</scope>
    <source>
        <strain evidence="2">MM415A05479</strain>
    </source>
</reference>
<dbReference type="EMBL" id="MT141659">
    <property type="protein sequence ID" value="QJA68898.1"/>
    <property type="molecule type" value="Genomic_DNA"/>
</dbReference>
<keyword evidence="1" id="KW-0175">Coiled coil</keyword>
<feature type="coiled-coil region" evidence="1">
    <location>
        <begin position="15"/>
        <end position="56"/>
    </location>
</feature>
<evidence type="ECO:0000256" key="1">
    <source>
        <dbReference type="SAM" id="Coils"/>
    </source>
</evidence>
<sequence length="63" mass="7504">MSESEMIGEATAVSIQKLQAEIERLWAENRRLLEELDEAESRAVVLERKEAEREKRLRMERFN</sequence>